<dbReference type="EMBL" id="BAOU01000001">
    <property type="protein sequence ID" value="GAD04335.1"/>
    <property type="molecule type" value="Genomic_DNA"/>
</dbReference>
<name>S4NAW2_9PORP</name>
<evidence type="ECO:0000313" key="3">
    <source>
        <dbReference type="Proteomes" id="UP000018031"/>
    </source>
</evidence>
<evidence type="ECO:0000256" key="1">
    <source>
        <dbReference type="SAM" id="Phobius"/>
    </source>
</evidence>
<protein>
    <submittedName>
        <fullName evidence="2">Uncharacterized protein</fullName>
    </submittedName>
</protein>
<evidence type="ECO:0000313" key="2">
    <source>
        <dbReference type="EMBL" id="GAD04335.1"/>
    </source>
</evidence>
<comment type="caution">
    <text evidence="2">The sequence shown here is derived from an EMBL/GenBank/DDBJ whole genome shotgun (WGS) entry which is preliminary data.</text>
</comment>
<accession>S4NAW2</accession>
<reference evidence="2 3" key="2">
    <citation type="journal article" date="2013" name="Genome Announc.">
        <title>Draft Genome Sequences of Porphyromonas crevioricanis JCM 15906T and Porphyromonas cansulci JCM 13913T Isolated from a Canine Oral Cavity.</title>
        <authorList>
            <person name="Sakamoto M."/>
            <person name="Tanaka N."/>
            <person name="Shiwa Y."/>
            <person name="Yoshikawa H."/>
            <person name="Ohkuma M."/>
        </authorList>
    </citation>
    <scope>NUCLEOTIDE SEQUENCE [LARGE SCALE GENOMIC DNA]</scope>
    <source>
        <strain evidence="2 3">JCM 15906</strain>
    </source>
</reference>
<keyword evidence="1" id="KW-1133">Transmembrane helix</keyword>
<proteinExistence type="predicted"/>
<gene>
    <name evidence="2" type="ORF">PORCRE_17</name>
</gene>
<keyword evidence="1" id="KW-0812">Transmembrane</keyword>
<dbReference type="Proteomes" id="UP000018031">
    <property type="component" value="Unassembled WGS sequence"/>
</dbReference>
<reference evidence="3" key="1">
    <citation type="journal article" date="2013" name="Genome">
        <title>Draft Genome Sequences of Porphyromonas crevioricanis JCM 15906T and Porphyromonas cansulci JCM 13913T Isolated from a Canine Oral Cavity.</title>
        <authorList>
            <person name="Sakamoto M."/>
            <person name="Tanaka N."/>
            <person name="Shiwa Y."/>
            <person name="Yoshikawa H."/>
            <person name="Ohkuma M."/>
        </authorList>
    </citation>
    <scope>NUCLEOTIDE SEQUENCE [LARGE SCALE GENOMIC DNA]</scope>
    <source>
        <strain evidence="3">JCM 15906</strain>
    </source>
</reference>
<keyword evidence="1" id="KW-0472">Membrane</keyword>
<feature type="transmembrane region" description="Helical" evidence="1">
    <location>
        <begin position="12"/>
        <end position="32"/>
    </location>
</feature>
<organism evidence="2 3">
    <name type="scientific">Porphyromonas crevioricanis JCM 15906</name>
    <dbReference type="NCBI Taxonomy" id="1305617"/>
    <lineage>
        <taxon>Bacteria</taxon>
        <taxon>Pseudomonadati</taxon>
        <taxon>Bacteroidota</taxon>
        <taxon>Bacteroidia</taxon>
        <taxon>Bacteroidales</taxon>
        <taxon>Porphyromonadaceae</taxon>
        <taxon>Porphyromonas</taxon>
    </lineage>
</organism>
<sequence>MTEEVNISAGFVLRSFASLFLFWIELMVNGFLTIEDNK</sequence>
<dbReference type="AlphaFoldDB" id="S4NAW2"/>